<dbReference type="EMBL" id="PJQY01001909">
    <property type="protein sequence ID" value="PQP98271.1"/>
    <property type="molecule type" value="Genomic_DNA"/>
</dbReference>
<protein>
    <submittedName>
        <fullName evidence="2">Uncharacterized protein</fullName>
    </submittedName>
</protein>
<gene>
    <name evidence="2" type="ORF">Pyn_26102</name>
</gene>
<evidence type="ECO:0000313" key="2">
    <source>
        <dbReference type="EMBL" id="PQP98271.1"/>
    </source>
</evidence>
<evidence type="ECO:0000313" key="3">
    <source>
        <dbReference type="Proteomes" id="UP000250321"/>
    </source>
</evidence>
<accession>A0A314XV91</accession>
<dbReference type="Proteomes" id="UP000250321">
    <property type="component" value="Unassembled WGS sequence"/>
</dbReference>
<sequence length="65" mass="7037">MAALAVIEVTALPLSLLHAACTLFLPTAGFLTGRGFWPRLIVGRDGGDTSGERKVRQQEDAKRRT</sequence>
<feature type="compositionally biased region" description="Basic and acidic residues" evidence="1">
    <location>
        <begin position="45"/>
        <end position="65"/>
    </location>
</feature>
<name>A0A314XV91_PRUYE</name>
<feature type="region of interest" description="Disordered" evidence="1">
    <location>
        <begin position="43"/>
        <end position="65"/>
    </location>
</feature>
<evidence type="ECO:0000256" key="1">
    <source>
        <dbReference type="SAM" id="MobiDB-lite"/>
    </source>
</evidence>
<keyword evidence="3" id="KW-1185">Reference proteome</keyword>
<dbReference type="AlphaFoldDB" id="A0A314XV91"/>
<organism evidence="2 3">
    <name type="scientific">Prunus yedoensis var. nudiflora</name>
    <dbReference type="NCBI Taxonomy" id="2094558"/>
    <lineage>
        <taxon>Eukaryota</taxon>
        <taxon>Viridiplantae</taxon>
        <taxon>Streptophyta</taxon>
        <taxon>Embryophyta</taxon>
        <taxon>Tracheophyta</taxon>
        <taxon>Spermatophyta</taxon>
        <taxon>Magnoliopsida</taxon>
        <taxon>eudicotyledons</taxon>
        <taxon>Gunneridae</taxon>
        <taxon>Pentapetalae</taxon>
        <taxon>rosids</taxon>
        <taxon>fabids</taxon>
        <taxon>Rosales</taxon>
        <taxon>Rosaceae</taxon>
        <taxon>Amygdaloideae</taxon>
        <taxon>Amygdaleae</taxon>
        <taxon>Prunus</taxon>
    </lineage>
</organism>
<proteinExistence type="predicted"/>
<comment type="caution">
    <text evidence="2">The sequence shown here is derived from an EMBL/GenBank/DDBJ whole genome shotgun (WGS) entry which is preliminary data.</text>
</comment>
<reference evidence="2 3" key="1">
    <citation type="submission" date="2018-02" db="EMBL/GenBank/DDBJ databases">
        <title>Draft genome of wild Prunus yedoensis var. nudiflora.</title>
        <authorList>
            <person name="Baek S."/>
            <person name="Kim J.-H."/>
            <person name="Choi K."/>
            <person name="Kim G.-B."/>
            <person name="Cho A."/>
            <person name="Jang H."/>
            <person name="Shin C.-H."/>
            <person name="Yu H.-J."/>
            <person name="Mun J.-H."/>
        </authorList>
    </citation>
    <scope>NUCLEOTIDE SEQUENCE [LARGE SCALE GENOMIC DNA]</scope>
    <source>
        <strain evidence="3">cv. Jeju island</strain>
        <tissue evidence="2">Leaf</tissue>
    </source>
</reference>